<dbReference type="EMBL" id="JARKIK010000006">
    <property type="protein sequence ID" value="KAK8751268.1"/>
    <property type="molecule type" value="Genomic_DNA"/>
</dbReference>
<dbReference type="EMBL" id="JARKIK010000006">
    <property type="protein sequence ID" value="KAK8751269.1"/>
    <property type="molecule type" value="Genomic_DNA"/>
</dbReference>
<evidence type="ECO:0000256" key="1">
    <source>
        <dbReference type="ARBA" id="ARBA00021125"/>
    </source>
</evidence>
<feature type="repeat" description="WD" evidence="4">
    <location>
        <begin position="83"/>
        <end position="125"/>
    </location>
</feature>
<reference evidence="5 6" key="1">
    <citation type="journal article" date="2024" name="BMC Genomics">
        <title>Genome assembly of redclaw crayfish (Cherax quadricarinatus) provides insights into its immune adaptation and hypoxia tolerance.</title>
        <authorList>
            <person name="Liu Z."/>
            <person name="Zheng J."/>
            <person name="Li H."/>
            <person name="Fang K."/>
            <person name="Wang S."/>
            <person name="He J."/>
            <person name="Zhou D."/>
            <person name="Weng S."/>
            <person name="Chi M."/>
            <person name="Gu Z."/>
            <person name="He J."/>
            <person name="Li F."/>
            <person name="Wang M."/>
        </authorList>
    </citation>
    <scope>NUCLEOTIDE SEQUENCE [LARGE SCALE GENOMIC DNA]</scope>
    <source>
        <strain evidence="5">ZL_2023a</strain>
    </source>
</reference>
<evidence type="ECO:0000256" key="3">
    <source>
        <dbReference type="ARBA" id="ARBA00022737"/>
    </source>
</evidence>
<proteinExistence type="predicted"/>
<accession>A0AAW0Y388</accession>
<dbReference type="InterPro" id="IPR019775">
    <property type="entry name" value="WD40_repeat_CS"/>
</dbReference>
<dbReference type="Pfam" id="PF00400">
    <property type="entry name" value="WD40"/>
    <property type="match status" value="2"/>
</dbReference>
<dbReference type="EMBL" id="JARKIK010000006">
    <property type="protein sequence ID" value="KAK8751275.1"/>
    <property type="molecule type" value="Genomic_DNA"/>
</dbReference>
<feature type="repeat" description="WD" evidence="4">
    <location>
        <begin position="179"/>
        <end position="221"/>
    </location>
</feature>
<reference evidence="5" key="2">
    <citation type="submission" date="2024-01" db="EMBL/GenBank/DDBJ databases">
        <authorList>
            <person name="He J."/>
            <person name="Wang M."/>
            <person name="Zheng J."/>
            <person name="Liu Z."/>
        </authorList>
    </citation>
    <scope>NUCLEOTIDE SEQUENCE</scope>
    <source>
        <strain evidence="5">ZL_2023a</strain>
        <tissue evidence="5">Muscle</tissue>
    </source>
</reference>
<dbReference type="EMBL" id="JARKIK010000006">
    <property type="protein sequence ID" value="KAK8751266.1"/>
    <property type="molecule type" value="Genomic_DNA"/>
</dbReference>
<dbReference type="EMBL" id="JARKIK010000006">
    <property type="protein sequence ID" value="KAK8751274.1"/>
    <property type="molecule type" value="Genomic_DNA"/>
</dbReference>
<evidence type="ECO:0000256" key="4">
    <source>
        <dbReference type="PROSITE-ProRule" id="PRU00221"/>
    </source>
</evidence>
<dbReference type="InterPro" id="IPR001680">
    <property type="entry name" value="WD40_rpt"/>
</dbReference>
<gene>
    <name evidence="5" type="ORF">OTU49_013824</name>
</gene>
<dbReference type="InterPro" id="IPR039328">
    <property type="entry name" value="WDR89"/>
</dbReference>
<name>A0AAW0Y388_CHEQU</name>
<dbReference type="SMART" id="SM00320">
    <property type="entry name" value="WD40"/>
    <property type="match status" value="3"/>
</dbReference>
<dbReference type="PROSITE" id="PS50082">
    <property type="entry name" value="WD_REPEATS_2"/>
    <property type="match status" value="2"/>
</dbReference>
<protein>
    <recommendedName>
        <fullName evidence="1">WD repeat-containing protein 89</fullName>
    </recommendedName>
</protein>
<dbReference type="PROSITE" id="PS00678">
    <property type="entry name" value="WD_REPEATS_1"/>
    <property type="match status" value="1"/>
</dbReference>
<dbReference type="EMBL" id="JARKIK010000006">
    <property type="protein sequence ID" value="KAK8751273.1"/>
    <property type="molecule type" value="Genomic_DNA"/>
</dbReference>
<dbReference type="PANTHER" id="PTHR22889">
    <property type="entry name" value="WD REPEAT-CONTAINING PROTEIN 89"/>
    <property type="match status" value="1"/>
</dbReference>
<evidence type="ECO:0000313" key="6">
    <source>
        <dbReference type="Proteomes" id="UP001445076"/>
    </source>
</evidence>
<dbReference type="PROSITE" id="PS50294">
    <property type="entry name" value="WD_REPEATS_REGION"/>
    <property type="match status" value="1"/>
</dbReference>
<dbReference type="EMBL" id="JARKIK010000006">
    <property type="protein sequence ID" value="KAK8751267.1"/>
    <property type="molecule type" value="Genomic_DNA"/>
</dbReference>
<evidence type="ECO:0000256" key="2">
    <source>
        <dbReference type="ARBA" id="ARBA00022574"/>
    </source>
</evidence>
<dbReference type="EMBL" id="JARKIK010000006">
    <property type="protein sequence ID" value="KAK8751270.1"/>
    <property type="molecule type" value="Genomic_DNA"/>
</dbReference>
<keyword evidence="2 4" id="KW-0853">WD repeat</keyword>
<dbReference type="EMBL" id="JARKIK010000006">
    <property type="protein sequence ID" value="KAK8751272.1"/>
    <property type="molecule type" value="Genomic_DNA"/>
</dbReference>
<sequence>MPQLNRAEKAPSAESSNVGTPVETEVAAFFSTKYESVTSISLSKTEYCLHLAHDASWENLAAAVSDNSVTILKRETLQNMSSFEPHEKCITGLRFTPSSNNQLWTSSTDGLVKMWDIRSNKCEKEFIGKTKNSSVLKPVTCFDMSYNERILCAGTELVESEAFLLFWDIRSDKVLGSYWECHTDDITQVKFNPSQEDTMATAATDGLINVFDISQKTEGDALTYCMNAEVTVGKLSWLSKNGRHERLSGITDIESLQYWDIREAAPLYKYSRGEVCNAMKSLTPDECYLASVHMSGDGDNPVVLTGICTEEANNHLCTLKLDTHTGQLKPHGYFISKQHLLMTRAALYHVGADSFVTAGECGIVRVWRPGSTECVGKTSLTKLTKNQRSKPY</sequence>
<dbReference type="EMBL" id="JARKIK010000006">
    <property type="protein sequence ID" value="KAK8751271.1"/>
    <property type="molecule type" value="Genomic_DNA"/>
</dbReference>
<organism evidence="5 6">
    <name type="scientific">Cherax quadricarinatus</name>
    <name type="common">Australian red claw crayfish</name>
    <dbReference type="NCBI Taxonomy" id="27406"/>
    <lineage>
        <taxon>Eukaryota</taxon>
        <taxon>Metazoa</taxon>
        <taxon>Ecdysozoa</taxon>
        <taxon>Arthropoda</taxon>
        <taxon>Crustacea</taxon>
        <taxon>Multicrustacea</taxon>
        <taxon>Malacostraca</taxon>
        <taxon>Eumalacostraca</taxon>
        <taxon>Eucarida</taxon>
        <taxon>Decapoda</taxon>
        <taxon>Pleocyemata</taxon>
        <taxon>Astacidea</taxon>
        <taxon>Parastacoidea</taxon>
        <taxon>Parastacidae</taxon>
        <taxon>Cherax</taxon>
    </lineage>
</organism>
<dbReference type="Gene3D" id="2.130.10.10">
    <property type="entry name" value="YVTN repeat-like/Quinoprotein amine dehydrogenase"/>
    <property type="match status" value="2"/>
</dbReference>
<comment type="caution">
    <text evidence="5">The sequence shown here is derived from an EMBL/GenBank/DDBJ whole genome shotgun (WGS) entry which is preliminary data.</text>
</comment>
<dbReference type="SUPFAM" id="SSF50978">
    <property type="entry name" value="WD40 repeat-like"/>
    <property type="match status" value="1"/>
</dbReference>
<dbReference type="PANTHER" id="PTHR22889:SF0">
    <property type="entry name" value="WD REPEAT-CONTAINING PROTEIN 89"/>
    <property type="match status" value="1"/>
</dbReference>
<keyword evidence="6" id="KW-1185">Reference proteome</keyword>
<dbReference type="InterPro" id="IPR015943">
    <property type="entry name" value="WD40/YVTN_repeat-like_dom_sf"/>
</dbReference>
<dbReference type="AlphaFoldDB" id="A0AAW0Y388"/>
<dbReference type="Proteomes" id="UP001445076">
    <property type="component" value="Unassembled WGS sequence"/>
</dbReference>
<evidence type="ECO:0000313" key="5">
    <source>
        <dbReference type="EMBL" id="KAK8751273.1"/>
    </source>
</evidence>
<keyword evidence="3" id="KW-0677">Repeat</keyword>
<dbReference type="InterPro" id="IPR036322">
    <property type="entry name" value="WD40_repeat_dom_sf"/>
</dbReference>